<evidence type="ECO:0000256" key="1">
    <source>
        <dbReference type="ARBA" id="ARBA00000966"/>
    </source>
</evidence>
<keyword evidence="5" id="KW-0378">Hydrolase</keyword>
<dbReference type="EMBL" id="CAJNDS010001358">
    <property type="protein sequence ID" value="CAE7256525.1"/>
    <property type="molecule type" value="Genomic_DNA"/>
</dbReference>
<evidence type="ECO:0000256" key="10">
    <source>
        <dbReference type="ARBA" id="ARBA00023326"/>
    </source>
</evidence>
<dbReference type="InterPro" id="IPR013320">
    <property type="entry name" value="ConA-like_dom_sf"/>
</dbReference>
<dbReference type="AlphaFoldDB" id="A0A812MDT4"/>
<reference evidence="12" key="1">
    <citation type="submission" date="2021-02" db="EMBL/GenBank/DDBJ databases">
        <authorList>
            <person name="Dougan E. K."/>
            <person name="Rhodes N."/>
            <person name="Thang M."/>
            <person name="Chan C."/>
        </authorList>
    </citation>
    <scope>NUCLEOTIDE SEQUENCE</scope>
</reference>
<keyword evidence="13" id="KW-1185">Reference proteome</keyword>
<dbReference type="GO" id="GO:0030245">
    <property type="term" value="P:cellulose catabolic process"/>
    <property type="evidence" value="ECO:0007669"/>
    <property type="project" value="UniProtKB-KW"/>
</dbReference>
<keyword evidence="4" id="KW-0732">Signal</keyword>
<dbReference type="Proteomes" id="UP000604046">
    <property type="component" value="Unassembled WGS sequence"/>
</dbReference>
<evidence type="ECO:0000256" key="9">
    <source>
        <dbReference type="ARBA" id="ARBA00023295"/>
    </source>
</evidence>
<dbReference type="SUPFAM" id="SSF51905">
    <property type="entry name" value="FAD/NAD(P)-binding domain"/>
    <property type="match status" value="1"/>
</dbReference>
<keyword evidence="7" id="KW-0325">Glycoprotein</keyword>
<evidence type="ECO:0000256" key="7">
    <source>
        <dbReference type="ARBA" id="ARBA00023180"/>
    </source>
</evidence>
<dbReference type="Gene3D" id="3.50.50.60">
    <property type="entry name" value="FAD/NAD(P)-binding domain"/>
    <property type="match status" value="1"/>
</dbReference>
<dbReference type="InterPro" id="IPR036188">
    <property type="entry name" value="FAD/NAD-bd_sf"/>
</dbReference>
<keyword evidence="8" id="KW-0119">Carbohydrate metabolism</keyword>
<dbReference type="OrthoDB" id="2161133at2759"/>
<keyword evidence="10" id="KW-0624">Polysaccharide degradation</keyword>
<evidence type="ECO:0000256" key="3">
    <source>
        <dbReference type="ARBA" id="ARBA00012601"/>
    </source>
</evidence>
<dbReference type="GO" id="GO:0008810">
    <property type="term" value="F:cellulase activity"/>
    <property type="evidence" value="ECO:0007669"/>
    <property type="project" value="UniProtKB-EC"/>
</dbReference>
<dbReference type="SUPFAM" id="SSF49899">
    <property type="entry name" value="Concanavalin A-like lectins/glucanases"/>
    <property type="match status" value="1"/>
</dbReference>
<gene>
    <name evidence="12" type="primary">cbhB</name>
    <name evidence="12" type="ORF">SNAT2548_LOCUS13167</name>
</gene>
<comment type="caution">
    <text evidence="12">The sequence shown here is derived from an EMBL/GenBank/DDBJ whole genome shotgun (WGS) entry which is preliminary data.</text>
</comment>
<proteinExistence type="inferred from homology"/>
<evidence type="ECO:0000256" key="5">
    <source>
        <dbReference type="ARBA" id="ARBA00022801"/>
    </source>
</evidence>
<dbReference type="EC" id="3.2.1.4" evidence="3"/>
<dbReference type="PRINTS" id="PR00734">
    <property type="entry name" value="GLHYDRLASE7"/>
</dbReference>
<evidence type="ECO:0000313" key="12">
    <source>
        <dbReference type="EMBL" id="CAE7256525.1"/>
    </source>
</evidence>
<name>A0A812MDT4_9DINO</name>
<dbReference type="CDD" id="cd07999">
    <property type="entry name" value="GH7_CBH_EG"/>
    <property type="match status" value="1"/>
</dbReference>
<protein>
    <recommendedName>
        <fullName evidence="3">cellulase</fullName>
        <ecNumber evidence="3">3.2.1.4</ecNumber>
    </recommendedName>
</protein>
<evidence type="ECO:0000259" key="11">
    <source>
        <dbReference type="Pfam" id="PF01593"/>
    </source>
</evidence>
<evidence type="ECO:0000256" key="4">
    <source>
        <dbReference type="ARBA" id="ARBA00022729"/>
    </source>
</evidence>
<keyword evidence="9" id="KW-0326">Glycosidase</keyword>
<dbReference type="PANTHER" id="PTHR33753">
    <property type="entry name" value="1,4-BETA-D-GLUCAN CELLOBIOHYDROLASE B"/>
    <property type="match status" value="1"/>
</dbReference>
<sequence>MCAESSSEGQPHMLIVGAGCTGALIAAMIPREATRRGKPRPRISVWEWGRGPAGRMTSFWADVEGERVVADVGAQVISLQDPRRLPEWMEPHVMAADGLGLSNTEEREPTWHHFCTPNGLPALQRASLQEAQPDELHFHRRVVELTCAGGRWKAGFAGERGRRSVGSQEFSLVVFAGTASDASSLEGLCSALAPRQLHALNAVRYDHRLCVALILKQQMSGHLEALCHGNAELLMEGPLRLLARQEVKGRRARGGCAVVLHSSPAFAAENLQLAKRQNTPPAVLGRQRLTERLAELLKMPVAQLEAAVLESKVVHWRQCQVKRPLASDARSEACLVAEGAPNLILAGDYLAGATAGSFEGCLESAEAAAAAAVEALSQGHRPRRWGYREEYSKTYSFMAERSECDGQCTYCRHSNNQHKWAEIRTKIGHYVYRENEEDDSLLALAEHREVQDLINWSWLKGVNFECILGIIALRLLSFGYSDPLQFNADDPDFDVLDFLDTFNAHSGALDLLTSSWAALLAGGWPVFKQVHLVGKKLIDVMDDRPMKYPGLQQRPNECDELDSEEDLNYRDALLYAHSQGEMLAPGVHLLALRRGSGCPVGNAVALLSLALDTVRTRGTYQGSLKDTQNMVYSLIVSAQDTINAWVTSKLNWSPFFDLFTTKWPLWEVLSQLACVDTTRPCVTRSALQCYDFIHRRDVPCPHRRPAFRSIFVGCGEHDICTWPDFMGTMEPQTWCVARGQRPSQPIRPWLAEMSHDMEERVCSQCGQDGVLATPAYSGIMLAVFLSLCALASAQQIGTHEQEAHPEMALWTCDAGGCSKEMKSVVLDANWRWLHNGQYTNCYKDGDWDKTLCPDPVTCALNCHMEGNSEKQYKSTYGIQSIQDGIELDFVTTTKYGSNYGSRVYMLDDENNYQMFKLKNREFTLTADMAKMPCGLNGAVYFVEMDADGGKARSGGTNAAGAKYGTGYCDAQCPHDMKFMNGKANIVGWNASHDPPIGSWGICCAEMDIWEANSRATAYTPHPCSITGPYVCEGTECGDNSEDARYDGVCDKDGCDYNHYRLGDKEYYGRGNGFTVNSKKKLTVVTQFITEGNTDDGDLIDIRRFYVQDGRVIPNSNISIAGMVGDSVTDATCAAMKSAFGDINDFARKGGLKAMGEALQRGMVLVMSLWDDSDANMLWLDSDYPLEKDPSLPGVNRGPCRTDTGLPAYLRDKYPRARVRYSKIKVGTLGSTFLAGGDEDDDEDDIYGDDRRLSEVHI</sequence>
<comment type="similarity">
    <text evidence="2">Belongs to the glycosyl hydrolase 7 (cellulase C) family.</text>
</comment>
<dbReference type="InterPro" id="IPR001722">
    <property type="entry name" value="Glyco_hydro_7"/>
</dbReference>
<dbReference type="InterPro" id="IPR037019">
    <property type="entry name" value="Glyco_hydro_7_sf"/>
</dbReference>
<dbReference type="FunFam" id="2.70.100.10:FF:000001">
    <property type="entry name" value="Glucanase"/>
    <property type="match status" value="1"/>
</dbReference>
<evidence type="ECO:0000313" key="13">
    <source>
        <dbReference type="Proteomes" id="UP000604046"/>
    </source>
</evidence>
<accession>A0A812MDT4</accession>
<dbReference type="Pfam" id="PF01593">
    <property type="entry name" value="Amino_oxidase"/>
    <property type="match status" value="1"/>
</dbReference>
<dbReference type="InterPro" id="IPR002937">
    <property type="entry name" value="Amino_oxidase"/>
</dbReference>
<feature type="domain" description="Amine oxidase" evidence="11">
    <location>
        <begin position="117"/>
        <end position="371"/>
    </location>
</feature>
<dbReference type="GO" id="GO:0016491">
    <property type="term" value="F:oxidoreductase activity"/>
    <property type="evidence" value="ECO:0007669"/>
    <property type="project" value="InterPro"/>
</dbReference>
<dbReference type="Gene3D" id="3.90.660.10">
    <property type="match status" value="1"/>
</dbReference>
<dbReference type="PANTHER" id="PTHR33753:SF1">
    <property type="entry name" value="ENDO-BETA-1,4-GLUCANASE CELB"/>
    <property type="match status" value="1"/>
</dbReference>
<comment type="catalytic activity">
    <reaction evidence="1">
        <text>Endohydrolysis of (1-&gt;4)-beta-D-glucosidic linkages in cellulose, lichenin and cereal beta-D-glucans.</text>
        <dbReference type="EC" id="3.2.1.4"/>
    </reaction>
</comment>
<evidence type="ECO:0000256" key="6">
    <source>
        <dbReference type="ARBA" id="ARBA00023001"/>
    </source>
</evidence>
<organism evidence="12 13">
    <name type="scientific">Symbiodinium natans</name>
    <dbReference type="NCBI Taxonomy" id="878477"/>
    <lineage>
        <taxon>Eukaryota</taxon>
        <taxon>Sar</taxon>
        <taxon>Alveolata</taxon>
        <taxon>Dinophyceae</taxon>
        <taxon>Suessiales</taxon>
        <taxon>Symbiodiniaceae</taxon>
        <taxon>Symbiodinium</taxon>
    </lineage>
</organism>
<evidence type="ECO:0000256" key="8">
    <source>
        <dbReference type="ARBA" id="ARBA00023277"/>
    </source>
</evidence>
<keyword evidence="6" id="KW-0136">Cellulose degradation</keyword>
<dbReference type="Gene3D" id="2.70.100.10">
    <property type="entry name" value="Glycoside hydrolase, family 7, domain"/>
    <property type="match status" value="1"/>
</dbReference>
<dbReference type="Pfam" id="PF00840">
    <property type="entry name" value="Glyco_hydro_7"/>
    <property type="match status" value="1"/>
</dbReference>
<evidence type="ECO:0000256" key="2">
    <source>
        <dbReference type="ARBA" id="ARBA00006044"/>
    </source>
</evidence>